<feature type="compositionally biased region" description="Low complexity" evidence="1">
    <location>
        <begin position="204"/>
        <end position="215"/>
    </location>
</feature>
<dbReference type="GO" id="GO:0003676">
    <property type="term" value="F:nucleic acid binding"/>
    <property type="evidence" value="ECO:0007669"/>
    <property type="project" value="InterPro"/>
</dbReference>
<proteinExistence type="predicted"/>
<dbReference type="SUPFAM" id="SSF54928">
    <property type="entry name" value="RNA-binding domain, RBD"/>
    <property type="match status" value="1"/>
</dbReference>
<dbReference type="PANTHER" id="PTHR13288:SF8">
    <property type="entry name" value="SPLICING FACTOR 45"/>
    <property type="match status" value="1"/>
</dbReference>
<evidence type="ECO:0000313" key="4">
    <source>
        <dbReference type="Proteomes" id="UP000750711"/>
    </source>
</evidence>
<feature type="compositionally biased region" description="Basic and acidic residues" evidence="1">
    <location>
        <begin position="138"/>
        <end position="148"/>
    </location>
</feature>
<protein>
    <recommendedName>
        <fullName evidence="2">G-patch domain-containing protein</fullName>
    </recommendedName>
</protein>
<feature type="region of interest" description="Disordered" evidence="1">
    <location>
        <begin position="1"/>
        <end position="20"/>
    </location>
</feature>
<dbReference type="PANTHER" id="PTHR13288">
    <property type="entry name" value="SPLICING FACTOR 45 SPF45"/>
    <property type="match status" value="1"/>
</dbReference>
<dbReference type="Proteomes" id="UP000750711">
    <property type="component" value="Unassembled WGS sequence"/>
</dbReference>
<name>A0A9P8LJ32_9PEZI</name>
<feature type="region of interest" description="Disordered" evidence="1">
    <location>
        <begin position="239"/>
        <end position="268"/>
    </location>
</feature>
<dbReference type="InterPro" id="IPR012677">
    <property type="entry name" value="Nucleotide-bd_a/b_plait_sf"/>
</dbReference>
<feature type="domain" description="G-patch" evidence="2">
    <location>
        <begin position="329"/>
        <end position="380"/>
    </location>
</feature>
<evidence type="ECO:0000259" key="2">
    <source>
        <dbReference type="PROSITE" id="PS50174"/>
    </source>
</evidence>
<dbReference type="InterPro" id="IPR000467">
    <property type="entry name" value="G_patch_dom"/>
</dbReference>
<dbReference type="InterPro" id="IPR040052">
    <property type="entry name" value="RBM17"/>
</dbReference>
<feature type="compositionally biased region" description="Basic residues" evidence="1">
    <location>
        <begin position="108"/>
        <end position="117"/>
    </location>
</feature>
<feature type="compositionally biased region" description="Gly residues" evidence="1">
    <location>
        <begin position="373"/>
        <end position="389"/>
    </location>
</feature>
<dbReference type="GO" id="GO:0071011">
    <property type="term" value="C:precatalytic spliceosome"/>
    <property type="evidence" value="ECO:0007669"/>
    <property type="project" value="TreeGrafter"/>
</dbReference>
<feature type="compositionally biased region" description="Basic and acidic residues" evidence="1">
    <location>
        <begin position="241"/>
        <end position="258"/>
    </location>
</feature>
<feature type="region of interest" description="Disordered" evidence="1">
    <location>
        <begin position="364"/>
        <end position="401"/>
    </location>
</feature>
<accession>A0A9P8LJ32</accession>
<feature type="compositionally biased region" description="Basic and acidic residues" evidence="1">
    <location>
        <begin position="390"/>
        <end position="401"/>
    </location>
</feature>
<dbReference type="SMART" id="SM00443">
    <property type="entry name" value="G_patch"/>
    <property type="match status" value="1"/>
</dbReference>
<dbReference type="InterPro" id="IPR035979">
    <property type="entry name" value="RBD_domain_sf"/>
</dbReference>
<evidence type="ECO:0000256" key="1">
    <source>
        <dbReference type="SAM" id="MobiDB-lite"/>
    </source>
</evidence>
<keyword evidence="4" id="KW-1185">Reference proteome</keyword>
<organism evidence="3 4">
    <name type="scientific">Trichoglossum hirsutum</name>
    <dbReference type="NCBI Taxonomy" id="265104"/>
    <lineage>
        <taxon>Eukaryota</taxon>
        <taxon>Fungi</taxon>
        <taxon>Dikarya</taxon>
        <taxon>Ascomycota</taxon>
        <taxon>Pezizomycotina</taxon>
        <taxon>Geoglossomycetes</taxon>
        <taxon>Geoglossales</taxon>
        <taxon>Geoglossaceae</taxon>
        <taxon>Trichoglossum</taxon>
    </lineage>
</organism>
<gene>
    <name evidence="3" type="ORF">GP486_000371</name>
</gene>
<dbReference type="GO" id="GO:0045292">
    <property type="term" value="P:mRNA cis splicing, via spliceosome"/>
    <property type="evidence" value="ECO:0007669"/>
    <property type="project" value="InterPro"/>
</dbReference>
<feature type="compositionally biased region" description="Low complexity" evidence="1">
    <location>
        <begin position="57"/>
        <end position="76"/>
    </location>
</feature>
<feature type="region of interest" description="Disordered" evidence="1">
    <location>
        <begin position="45"/>
        <end position="148"/>
    </location>
</feature>
<dbReference type="AlphaFoldDB" id="A0A9P8LJ32"/>
<feature type="region of interest" description="Disordered" evidence="1">
    <location>
        <begin position="287"/>
        <end position="331"/>
    </location>
</feature>
<evidence type="ECO:0000313" key="3">
    <source>
        <dbReference type="EMBL" id="KAH0566224.1"/>
    </source>
</evidence>
<reference evidence="3" key="1">
    <citation type="submission" date="2021-03" db="EMBL/GenBank/DDBJ databases">
        <title>Comparative genomics and phylogenomic investigation of the class Geoglossomycetes provide insights into ecological specialization and systematics.</title>
        <authorList>
            <person name="Melie T."/>
            <person name="Pirro S."/>
            <person name="Miller A.N."/>
            <person name="Quandt A."/>
        </authorList>
    </citation>
    <scope>NUCLEOTIDE SEQUENCE</scope>
    <source>
        <strain evidence="3">CAQ_001_2017</strain>
    </source>
</reference>
<dbReference type="Pfam" id="PF01585">
    <property type="entry name" value="G-patch"/>
    <property type="match status" value="1"/>
</dbReference>
<dbReference type="PROSITE" id="PS50174">
    <property type="entry name" value="G_PATCH"/>
    <property type="match status" value="1"/>
</dbReference>
<feature type="region of interest" description="Disordered" evidence="1">
    <location>
        <begin position="160"/>
        <end position="224"/>
    </location>
</feature>
<dbReference type="Gene3D" id="3.30.70.330">
    <property type="match status" value="1"/>
</dbReference>
<feature type="compositionally biased region" description="Pro residues" evidence="1">
    <location>
        <begin position="1"/>
        <end position="12"/>
    </location>
</feature>
<comment type="caution">
    <text evidence="3">The sequence shown here is derived from an EMBL/GenBank/DDBJ whole genome shotgun (WGS) entry which is preliminary data.</text>
</comment>
<dbReference type="EMBL" id="JAGHQM010000023">
    <property type="protein sequence ID" value="KAH0566224.1"/>
    <property type="molecule type" value="Genomic_DNA"/>
</dbReference>
<dbReference type="FunFam" id="3.30.70.330:FF:000495">
    <property type="entry name" value="Putative G-patch DNA repair protein (Drt111)"/>
    <property type="match status" value="1"/>
</dbReference>
<sequence>MPPNSESQPPPAGTAGGGMVSLYANLLDPSAASISRAPVVFQPASADNAQQDEASAKKQQISAASVTTSPTATVPAPARPGLTSSLADWTKNDEDDVNGFYGAEKRQRGGRKKRKKNRQESALPQNWDDVYDPSRPNNYEEYKNSDERVLEVRDWKDRLYAHRRTRRASSSADSEGDIRPNVLPNKEFAPPMDYSFAPPEKFDSGQSSNSSPEPSRNVVDIMRGEDAYTHRLHLTQTARPVQEHQELQDHPDYERTLDSSETSPGYAPAAVEQPLSATISRAPVRYNLPSAPPELPSSEAELEEALRKEQSNVDDQSGDDAPRSLRPGQKGFAERLMSKYGWTKGTGLGASGSGIINPLRVQVEKQKRKPDSEGGGSLGPSGRGKIIGGRKGDDGSRDQDGKFGAMSEVIILRGMVDGMDLDQEMEGSSEGGLLQEIGDECSEKYGRVERVFIDRNTSGWGSAVYVKFTNQLSALRAVNALEGRIFNGNKITARFFDLEKFENGIFE</sequence>